<organism evidence="1 2">
    <name type="scientific">Choristoneura fumiferana</name>
    <name type="common">Spruce budworm moth</name>
    <name type="synonym">Archips fumiferana</name>
    <dbReference type="NCBI Taxonomy" id="7141"/>
    <lineage>
        <taxon>Eukaryota</taxon>
        <taxon>Metazoa</taxon>
        <taxon>Ecdysozoa</taxon>
        <taxon>Arthropoda</taxon>
        <taxon>Hexapoda</taxon>
        <taxon>Insecta</taxon>
        <taxon>Pterygota</taxon>
        <taxon>Neoptera</taxon>
        <taxon>Endopterygota</taxon>
        <taxon>Lepidoptera</taxon>
        <taxon>Glossata</taxon>
        <taxon>Ditrysia</taxon>
        <taxon>Tortricoidea</taxon>
        <taxon>Tortricidae</taxon>
        <taxon>Tortricinae</taxon>
        <taxon>Choristoneura</taxon>
    </lineage>
</organism>
<name>A0ACC0JWF4_CHOFU</name>
<protein>
    <submittedName>
        <fullName evidence="1">Uncharacterized protein</fullName>
    </submittedName>
</protein>
<keyword evidence="2" id="KW-1185">Reference proteome</keyword>
<proteinExistence type="predicted"/>
<comment type="caution">
    <text evidence="1">The sequence shown here is derived from an EMBL/GenBank/DDBJ whole genome shotgun (WGS) entry which is preliminary data.</text>
</comment>
<dbReference type="Proteomes" id="UP001064048">
    <property type="component" value="Chromosome 12"/>
</dbReference>
<dbReference type="EMBL" id="CM046112">
    <property type="protein sequence ID" value="KAI8428467.1"/>
    <property type="molecule type" value="Genomic_DNA"/>
</dbReference>
<gene>
    <name evidence="1" type="ORF">MSG28_007278</name>
</gene>
<sequence>MTSRARFSDGKSRPHGADSKARGTDSKASAATLAAAFSVHRAFRSDKTLTVDLTFYTQVQRMLRDSCSCTQTYVPYLFLVLLPLGPVTLTGQDYVLVESGCVCRPDPSN</sequence>
<evidence type="ECO:0000313" key="2">
    <source>
        <dbReference type="Proteomes" id="UP001064048"/>
    </source>
</evidence>
<accession>A0ACC0JWF4</accession>
<reference evidence="1 2" key="1">
    <citation type="journal article" date="2022" name="Genome Biol. Evol.">
        <title>The Spruce Budworm Genome: Reconstructing the Evolutionary History of Antifreeze Proteins.</title>
        <authorList>
            <person name="Beliveau C."/>
            <person name="Gagne P."/>
            <person name="Picq S."/>
            <person name="Vernygora O."/>
            <person name="Keeling C.I."/>
            <person name="Pinkney K."/>
            <person name="Doucet D."/>
            <person name="Wen F."/>
            <person name="Johnston J.S."/>
            <person name="Maaroufi H."/>
            <person name="Boyle B."/>
            <person name="Laroche J."/>
            <person name="Dewar K."/>
            <person name="Juretic N."/>
            <person name="Blackburn G."/>
            <person name="Nisole A."/>
            <person name="Brunet B."/>
            <person name="Brandao M."/>
            <person name="Lumley L."/>
            <person name="Duan J."/>
            <person name="Quan G."/>
            <person name="Lucarotti C.J."/>
            <person name="Roe A.D."/>
            <person name="Sperling F.A.H."/>
            <person name="Levesque R.C."/>
            <person name="Cusson M."/>
        </authorList>
    </citation>
    <scope>NUCLEOTIDE SEQUENCE [LARGE SCALE GENOMIC DNA]</scope>
    <source>
        <strain evidence="1">Glfc:IPQL:Cfum</strain>
    </source>
</reference>
<evidence type="ECO:0000313" key="1">
    <source>
        <dbReference type="EMBL" id="KAI8428467.1"/>
    </source>
</evidence>